<dbReference type="EMBL" id="FP929094">
    <property type="protein sequence ID" value="CBX92509.1"/>
    <property type="molecule type" value="Genomic_DNA"/>
</dbReference>
<dbReference type="AlphaFoldDB" id="E4ZMQ6"/>
<evidence type="ECO:0000313" key="1">
    <source>
        <dbReference type="EMBL" id="CBX92509.1"/>
    </source>
</evidence>
<dbReference type="InParanoid" id="E4ZMQ6"/>
<proteinExistence type="predicted"/>
<reference evidence="2" key="1">
    <citation type="journal article" date="2011" name="Nat. Commun.">
        <title>Effector diversification within compartments of the Leptosphaeria maculans genome affected by Repeat-Induced Point mutations.</title>
        <authorList>
            <person name="Rouxel T."/>
            <person name="Grandaubert J."/>
            <person name="Hane J.K."/>
            <person name="Hoede C."/>
            <person name="van de Wouw A.P."/>
            <person name="Couloux A."/>
            <person name="Dominguez V."/>
            <person name="Anthouard V."/>
            <person name="Bally P."/>
            <person name="Bourras S."/>
            <person name="Cozijnsen A.J."/>
            <person name="Ciuffetti L.M."/>
            <person name="Degrave A."/>
            <person name="Dilmaghani A."/>
            <person name="Duret L."/>
            <person name="Fudal I."/>
            <person name="Goodwin S.B."/>
            <person name="Gout L."/>
            <person name="Glaser N."/>
            <person name="Linglin J."/>
            <person name="Kema G.H.J."/>
            <person name="Lapalu N."/>
            <person name="Lawrence C.B."/>
            <person name="May K."/>
            <person name="Meyer M."/>
            <person name="Ollivier B."/>
            <person name="Poulain J."/>
            <person name="Schoch C.L."/>
            <person name="Simon A."/>
            <person name="Spatafora J.W."/>
            <person name="Stachowiak A."/>
            <person name="Turgeon B.G."/>
            <person name="Tyler B.M."/>
            <person name="Vincent D."/>
            <person name="Weissenbach J."/>
            <person name="Amselem J."/>
            <person name="Quesneville H."/>
            <person name="Oliver R.P."/>
            <person name="Wincker P."/>
            <person name="Balesdent M.-H."/>
            <person name="Howlett B.J."/>
        </authorList>
    </citation>
    <scope>NUCLEOTIDE SEQUENCE [LARGE SCALE GENOMIC DNA]</scope>
    <source>
        <strain evidence="2">JN3 / isolate v23.1.3 / race Av1-4-5-6-7-8</strain>
    </source>
</reference>
<dbReference type="HOGENOM" id="CLU_3087663_0_0_1"/>
<organism evidence="2">
    <name type="scientific">Leptosphaeria maculans (strain JN3 / isolate v23.1.3 / race Av1-4-5-6-7-8)</name>
    <name type="common">Blackleg fungus</name>
    <name type="synonym">Phoma lingam</name>
    <dbReference type="NCBI Taxonomy" id="985895"/>
    <lineage>
        <taxon>Eukaryota</taxon>
        <taxon>Fungi</taxon>
        <taxon>Dikarya</taxon>
        <taxon>Ascomycota</taxon>
        <taxon>Pezizomycotina</taxon>
        <taxon>Dothideomycetes</taxon>
        <taxon>Pleosporomycetidae</taxon>
        <taxon>Pleosporales</taxon>
        <taxon>Pleosporineae</taxon>
        <taxon>Leptosphaeriaceae</taxon>
        <taxon>Plenodomus</taxon>
        <taxon>Plenodomus lingam/Leptosphaeria maculans species complex</taxon>
    </lineage>
</organism>
<dbReference type="Proteomes" id="UP000002668">
    <property type="component" value="Genome"/>
</dbReference>
<sequence length="52" mass="5352">MTRPGKPVGRGGGLHLGAALDCIGLHWYLGTGVCADFLSSHLAEPVLSGCEM</sequence>
<dbReference type="VEuPathDB" id="FungiDB:LEMA_uP052150.1"/>
<gene>
    <name evidence="1" type="ORF">LEMA_uP052150.1</name>
</gene>
<keyword evidence="2" id="KW-1185">Reference proteome</keyword>
<accession>E4ZMQ6</accession>
<protein>
    <submittedName>
        <fullName evidence="1">Predicted protein</fullName>
    </submittedName>
</protein>
<evidence type="ECO:0000313" key="2">
    <source>
        <dbReference type="Proteomes" id="UP000002668"/>
    </source>
</evidence>
<name>E4ZMQ6_LEPMJ</name>